<sequence length="228" mass="24112">MKTFVLIALVGLAAADSTGKTTRYWDCCKSSCSWPGKATLSQGPVSECDVSDKPLNDDGNTQSGCDGGSAYVCSTQQPWAINDTTSYGFAAVNIAGQSESDWCCSCYELTFTSTAVSGKKFVVQATNTGGDLGDNQFDLMIPGGGVGIFNGCTAQWGAPSQGWGAQYGGVSAESDCSQLPSALQPGCKWRFDWFQNADNPTMTFKRVKCPAEIIAKTNCVRSDESSVQ</sequence>
<feature type="chain" id="PRO_5035595009" description="Cellulase" evidence="10">
    <location>
        <begin position="16"/>
        <end position="228"/>
    </location>
</feature>
<comment type="catalytic activity">
    <reaction evidence="1 9">
        <text>Endohydrolysis of (1-&gt;4)-beta-D-glucosidic linkages in cellulose, lichenin and cereal beta-D-glucans.</text>
        <dbReference type="EC" id="3.2.1.4"/>
    </reaction>
</comment>
<keyword evidence="8" id="KW-0624">Polysaccharide degradation</keyword>
<dbReference type="Proteomes" id="UP000783686">
    <property type="component" value="Unassembled WGS sequence"/>
</dbReference>
<feature type="active site" description="Nucleophile" evidence="9">
    <location>
        <position position="26"/>
    </location>
</feature>
<evidence type="ECO:0000256" key="2">
    <source>
        <dbReference type="ARBA" id="ARBA00007793"/>
    </source>
</evidence>
<dbReference type="InterPro" id="IPR036908">
    <property type="entry name" value="RlpA-like_sf"/>
</dbReference>
<dbReference type="InterPro" id="IPR000334">
    <property type="entry name" value="Glyco_hydro_45"/>
</dbReference>
<evidence type="ECO:0000313" key="12">
    <source>
        <dbReference type="EMBL" id="CAD5223375.1"/>
    </source>
</evidence>
<dbReference type="Proteomes" id="UP000614601">
    <property type="component" value="Unassembled WGS sequence"/>
</dbReference>
<dbReference type="EMBL" id="CAJFDH010000005">
    <property type="protein sequence ID" value="CAD5223375.1"/>
    <property type="molecule type" value="Genomic_DNA"/>
</dbReference>
<reference evidence="12" key="1">
    <citation type="submission" date="2020-09" db="EMBL/GenBank/DDBJ databases">
        <authorList>
            <person name="Kikuchi T."/>
        </authorList>
    </citation>
    <scope>NUCLEOTIDE SEQUENCE</scope>
    <source>
        <strain evidence="12">SH1</strain>
    </source>
</reference>
<evidence type="ECO:0000256" key="1">
    <source>
        <dbReference type="ARBA" id="ARBA00000966"/>
    </source>
</evidence>
<dbReference type="Pfam" id="PF02015">
    <property type="entry name" value="Glyco_hydro_45"/>
    <property type="match status" value="1"/>
</dbReference>
<accession>A0A811L764</accession>
<dbReference type="PANTHER" id="PTHR39730">
    <property type="entry name" value="ENDOGLUCANASE 1"/>
    <property type="match status" value="1"/>
</dbReference>
<evidence type="ECO:0000256" key="9">
    <source>
        <dbReference type="PROSITE-ProRule" id="PRU10069"/>
    </source>
</evidence>
<evidence type="ECO:0000256" key="8">
    <source>
        <dbReference type="ARBA" id="ARBA00023326"/>
    </source>
</evidence>
<keyword evidence="13" id="KW-1185">Reference proteome</keyword>
<dbReference type="Gene3D" id="2.40.40.10">
    <property type="entry name" value="RlpA-like domain"/>
    <property type="match status" value="1"/>
</dbReference>
<keyword evidence="10" id="KW-0732">Signal</keyword>
<evidence type="ECO:0000256" key="6">
    <source>
        <dbReference type="ARBA" id="ARBA00023277"/>
    </source>
</evidence>
<evidence type="ECO:0000259" key="11">
    <source>
        <dbReference type="PROSITE" id="PS01140"/>
    </source>
</evidence>
<gene>
    <name evidence="12" type="ORF">BOKJ2_LOCUS10145</name>
</gene>
<dbReference type="EMBL" id="CAJFCW020000005">
    <property type="protein sequence ID" value="CAG9117675.1"/>
    <property type="molecule type" value="Genomic_DNA"/>
</dbReference>
<dbReference type="EC" id="3.2.1.4" evidence="3 9"/>
<proteinExistence type="inferred from homology"/>
<comment type="caution">
    <text evidence="12">The sequence shown here is derived from an EMBL/GenBank/DDBJ whole genome shotgun (WGS) entry which is preliminary data.</text>
</comment>
<evidence type="ECO:0000256" key="3">
    <source>
        <dbReference type="ARBA" id="ARBA00012601"/>
    </source>
</evidence>
<evidence type="ECO:0000313" key="13">
    <source>
        <dbReference type="Proteomes" id="UP000614601"/>
    </source>
</evidence>
<dbReference type="PROSITE" id="PS01140">
    <property type="entry name" value="GLYCOSYL_HYDROL_F45"/>
    <property type="match status" value="1"/>
</dbReference>
<dbReference type="OrthoDB" id="10035502at2759"/>
<evidence type="ECO:0000256" key="7">
    <source>
        <dbReference type="ARBA" id="ARBA00023295"/>
    </source>
</evidence>
<keyword evidence="6" id="KW-0119">Carbohydrate metabolism</keyword>
<evidence type="ECO:0000256" key="10">
    <source>
        <dbReference type="SAM" id="SignalP"/>
    </source>
</evidence>
<dbReference type="PANTHER" id="PTHR39730:SF1">
    <property type="entry name" value="ENDOGLUCANASE 1"/>
    <property type="match status" value="1"/>
</dbReference>
<evidence type="ECO:0000256" key="4">
    <source>
        <dbReference type="ARBA" id="ARBA00022801"/>
    </source>
</evidence>
<comment type="similarity">
    <text evidence="2">Belongs to the glycosyl hydrolase 45 (cellulase K) family.</text>
</comment>
<organism evidence="12 13">
    <name type="scientific">Bursaphelenchus okinawaensis</name>
    <dbReference type="NCBI Taxonomy" id="465554"/>
    <lineage>
        <taxon>Eukaryota</taxon>
        <taxon>Metazoa</taxon>
        <taxon>Ecdysozoa</taxon>
        <taxon>Nematoda</taxon>
        <taxon>Chromadorea</taxon>
        <taxon>Rhabditida</taxon>
        <taxon>Tylenchina</taxon>
        <taxon>Tylenchomorpha</taxon>
        <taxon>Aphelenchoidea</taxon>
        <taxon>Aphelenchoididae</taxon>
        <taxon>Bursaphelenchus</taxon>
    </lineage>
</organism>
<name>A0A811L764_9BILA</name>
<evidence type="ECO:0000256" key="5">
    <source>
        <dbReference type="ARBA" id="ARBA00023001"/>
    </source>
</evidence>
<dbReference type="GO" id="GO:0030245">
    <property type="term" value="P:cellulose catabolic process"/>
    <property type="evidence" value="ECO:0007669"/>
    <property type="project" value="UniProtKB-KW"/>
</dbReference>
<keyword evidence="4" id="KW-0378">Hydrolase</keyword>
<dbReference type="InterPro" id="IPR052288">
    <property type="entry name" value="GH45_Enzymes"/>
</dbReference>
<keyword evidence="7" id="KW-0326">Glycosidase</keyword>
<feature type="signal peptide" evidence="10">
    <location>
        <begin position="1"/>
        <end position="15"/>
    </location>
</feature>
<dbReference type="AlphaFoldDB" id="A0A811L764"/>
<dbReference type="GO" id="GO:0008810">
    <property type="term" value="F:cellulase activity"/>
    <property type="evidence" value="ECO:0007669"/>
    <property type="project" value="UniProtKB-EC"/>
</dbReference>
<feature type="domain" description="Glycosyl hydrolases family 45 active site" evidence="11">
    <location>
        <begin position="21"/>
        <end position="32"/>
    </location>
</feature>
<keyword evidence="5" id="KW-0136">Cellulose degradation</keyword>
<protein>
    <recommendedName>
        <fullName evidence="3 9">Cellulase</fullName>
        <ecNumber evidence="3 9">3.2.1.4</ecNumber>
    </recommendedName>
</protein>
<dbReference type="SUPFAM" id="SSF50685">
    <property type="entry name" value="Barwin-like endoglucanases"/>
    <property type="match status" value="1"/>
</dbReference>